<keyword evidence="2" id="KW-0614">Plasmid</keyword>
<evidence type="ECO:0008006" key="4">
    <source>
        <dbReference type="Google" id="ProtNLM"/>
    </source>
</evidence>
<feature type="transmembrane region" description="Helical" evidence="1">
    <location>
        <begin position="172"/>
        <end position="196"/>
    </location>
</feature>
<keyword evidence="1" id="KW-1133">Transmembrane helix</keyword>
<dbReference type="Proteomes" id="UP000007471">
    <property type="component" value="Plasmid pMESCI01"/>
</dbReference>
<geneLocation type="plasmid" evidence="2 3">
    <name>pMESCI01</name>
</geneLocation>
<gene>
    <name evidence="2" type="ordered locus">Mesci_6289</name>
</gene>
<dbReference type="OrthoDB" id="8099823at2"/>
<proteinExistence type="predicted"/>
<dbReference type="KEGG" id="mci:Mesci_6289"/>
<evidence type="ECO:0000313" key="2">
    <source>
        <dbReference type="EMBL" id="ADV15281.1"/>
    </source>
</evidence>
<keyword evidence="1" id="KW-0812">Transmembrane</keyword>
<sequence>MKPVWRGWHQSHARSAPKGMKREACAWRGRLLPCIAAGLSGRMSKRGSGFLSHWISDHLEDDPINDPVLMVIDMAVDAKRAARARAFRARRSMKRSARSSKTSCRVAGRHASPLRGGLMLGSRGFDKVLLICSTGGISDGHRLEPLLTAGCRRQNENEKREVTKMDKRENRIIETCCLIAVPVSMALTMVLAQLILG</sequence>
<dbReference type="EMBL" id="CP002448">
    <property type="protein sequence ID" value="ADV15281.1"/>
    <property type="molecule type" value="Genomic_DNA"/>
</dbReference>
<evidence type="ECO:0000313" key="3">
    <source>
        <dbReference type="Proteomes" id="UP000007471"/>
    </source>
</evidence>
<keyword evidence="1" id="KW-0472">Membrane</keyword>
<dbReference type="AlphaFoldDB" id="E8TPP6"/>
<organism evidence="2 3">
    <name type="scientific">Mesorhizobium ciceri biovar biserrulae (strain HAMBI 2942 / LMG 23838 / WSM1271)</name>
    <dbReference type="NCBI Taxonomy" id="765698"/>
    <lineage>
        <taxon>Bacteria</taxon>
        <taxon>Pseudomonadati</taxon>
        <taxon>Pseudomonadota</taxon>
        <taxon>Alphaproteobacteria</taxon>
        <taxon>Hyphomicrobiales</taxon>
        <taxon>Phyllobacteriaceae</taxon>
        <taxon>Mesorhizobium</taxon>
    </lineage>
</organism>
<protein>
    <recommendedName>
        <fullName evidence="4">DUF768 domain-containing protein</fullName>
    </recommendedName>
</protein>
<reference evidence="3" key="1">
    <citation type="submission" date="2011-01" db="EMBL/GenBank/DDBJ databases">
        <title>Complete sequence of plasmid of Mesorhizobium ciceri bv. biserrulae WSM1271.</title>
        <authorList>
            <person name="Lucas S."/>
            <person name="Copeland A."/>
            <person name="Lapidus A."/>
            <person name="Cheng J.-F."/>
            <person name="Goodwin L."/>
            <person name="Pitluck S."/>
            <person name="Teshima H."/>
            <person name="Detter J.C."/>
            <person name="Han C."/>
            <person name="Tapia R."/>
            <person name="Land M."/>
            <person name="Hauser L."/>
            <person name="Kyrpides N."/>
            <person name="Ivanova N."/>
            <person name="Nandasena K."/>
            <person name="Reeve W.G."/>
            <person name="Howieson J.G."/>
            <person name="O'Hara G."/>
            <person name="Tiwari R.P."/>
            <person name="Woyke T."/>
        </authorList>
    </citation>
    <scope>NUCLEOTIDE SEQUENCE [LARGE SCALE GENOMIC DNA]</scope>
    <source>
        <strain evidence="3">HAMBI 2942 / LMG 23838 / WSM1271</strain>
        <plasmid evidence="3">Plasmid pMESCI01</plasmid>
    </source>
</reference>
<accession>E8TPP6</accession>
<evidence type="ECO:0000256" key="1">
    <source>
        <dbReference type="SAM" id="Phobius"/>
    </source>
</evidence>
<name>E8TPP6_MESCW</name>
<dbReference type="HOGENOM" id="CLU_1382689_0_0_5"/>